<evidence type="ECO:0000256" key="1">
    <source>
        <dbReference type="SAM" id="MobiDB-lite"/>
    </source>
</evidence>
<reference evidence="2" key="1">
    <citation type="submission" date="2021-07" db="EMBL/GenBank/DDBJ databases">
        <title>Zhongshania sp. CAU 1632 isolated from seawater.</title>
        <authorList>
            <person name="Kim W."/>
        </authorList>
    </citation>
    <scope>NUCLEOTIDE SEQUENCE</scope>
    <source>
        <strain evidence="2">CAU 1632</strain>
    </source>
</reference>
<organism evidence="2 3">
    <name type="scientific">Zhongshania aquimaris</name>
    <dbReference type="NCBI Taxonomy" id="2857107"/>
    <lineage>
        <taxon>Bacteria</taxon>
        <taxon>Pseudomonadati</taxon>
        <taxon>Pseudomonadota</taxon>
        <taxon>Gammaproteobacteria</taxon>
        <taxon>Cellvibrionales</taxon>
        <taxon>Spongiibacteraceae</taxon>
        <taxon>Zhongshania</taxon>
    </lineage>
</organism>
<dbReference type="EMBL" id="JAHWDQ010000001">
    <property type="protein sequence ID" value="MBW2939538.1"/>
    <property type="molecule type" value="Genomic_DNA"/>
</dbReference>
<sequence length="67" mass="7059">MSEEQRQVARFQAHPKGPGGVPLGPFFRLAALSVTYLEPPNRVPSALPDGKMTSSSGGAETATDPSY</sequence>
<evidence type="ECO:0000313" key="3">
    <source>
        <dbReference type="Proteomes" id="UP001166291"/>
    </source>
</evidence>
<feature type="compositionally biased region" description="Polar residues" evidence="1">
    <location>
        <begin position="52"/>
        <end position="67"/>
    </location>
</feature>
<proteinExistence type="predicted"/>
<feature type="region of interest" description="Disordered" evidence="1">
    <location>
        <begin position="39"/>
        <end position="67"/>
    </location>
</feature>
<comment type="caution">
    <text evidence="2">The sequence shown here is derived from an EMBL/GenBank/DDBJ whole genome shotgun (WGS) entry which is preliminary data.</text>
</comment>
<evidence type="ECO:0000313" key="2">
    <source>
        <dbReference type="EMBL" id="MBW2939538.1"/>
    </source>
</evidence>
<dbReference type="Proteomes" id="UP001166291">
    <property type="component" value="Unassembled WGS sequence"/>
</dbReference>
<dbReference type="RefSeq" id="WP_219041789.1">
    <property type="nucleotide sequence ID" value="NZ_JAHWDQ010000001.1"/>
</dbReference>
<feature type="region of interest" description="Disordered" evidence="1">
    <location>
        <begin position="1"/>
        <end position="24"/>
    </location>
</feature>
<accession>A0ABS6VMK4</accession>
<name>A0ABS6VMK4_9GAMM</name>
<protein>
    <submittedName>
        <fullName evidence="2">Uncharacterized protein</fullName>
    </submittedName>
</protein>
<gene>
    <name evidence="2" type="ORF">KXJ70_02035</name>
</gene>
<keyword evidence="3" id="KW-1185">Reference proteome</keyword>